<name>A0ABT7MD39_9PSEU</name>
<dbReference type="PIRSF" id="PIRSF006648">
    <property type="entry name" value="DrrB"/>
    <property type="match status" value="1"/>
</dbReference>
<comment type="caution">
    <text evidence="8">The sequence shown here is derived from an EMBL/GenBank/DDBJ whole genome shotgun (WGS) entry which is preliminary data.</text>
</comment>
<reference evidence="8 9" key="1">
    <citation type="submission" date="2023-06" db="EMBL/GenBank/DDBJ databases">
        <title>Actinomycetospora Odt1-22.</title>
        <authorList>
            <person name="Supong K."/>
        </authorList>
    </citation>
    <scope>NUCLEOTIDE SEQUENCE [LARGE SCALE GENOMIC DNA]</scope>
    <source>
        <strain evidence="8 9">Odt1-22</strain>
    </source>
</reference>
<dbReference type="Pfam" id="PF01061">
    <property type="entry name" value="ABC2_membrane"/>
    <property type="match status" value="1"/>
</dbReference>
<dbReference type="PROSITE" id="PS51012">
    <property type="entry name" value="ABC_TM2"/>
    <property type="match status" value="1"/>
</dbReference>
<evidence type="ECO:0000259" key="7">
    <source>
        <dbReference type="PROSITE" id="PS51012"/>
    </source>
</evidence>
<feature type="transmembrane region" description="Helical" evidence="6">
    <location>
        <begin position="67"/>
        <end position="93"/>
    </location>
</feature>
<organism evidence="8 9">
    <name type="scientific">Actinomycetospora termitidis</name>
    <dbReference type="NCBI Taxonomy" id="3053470"/>
    <lineage>
        <taxon>Bacteria</taxon>
        <taxon>Bacillati</taxon>
        <taxon>Actinomycetota</taxon>
        <taxon>Actinomycetes</taxon>
        <taxon>Pseudonocardiales</taxon>
        <taxon>Pseudonocardiaceae</taxon>
        <taxon>Actinomycetospora</taxon>
    </lineage>
</organism>
<feature type="transmembrane region" description="Helical" evidence="6">
    <location>
        <begin position="183"/>
        <end position="202"/>
    </location>
</feature>
<sequence>MILTSTPTRSVGPLTALRQAMTMAWRSLLQIRHKPTELLDLSVQPVMFTLLFTYVFGGAIAGSPGAYLDFAFGGLVVQNALFLSIYAAIGLATDLRQGLHDRFRSMPIARSAPLAGRLLADVVRQLWSFAVLLVVGFVLGFRPDAGPAALLGAAAVLVVFTLAFSWIPVWIGVLARDPEKVQVFGFVLVLPITFTSNALVPLDTMPGPLRAWVALNPVTAANDTLRSLLTGTTPLGPPLLATLAWSAAVTLVFATAAMRALARR</sequence>
<keyword evidence="2 6" id="KW-0812">Transmembrane</keyword>
<feature type="transmembrane region" description="Helical" evidence="6">
    <location>
        <begin position="239"/>
        <end position="262"/>
    </location>
</feature>
<feature type="transmembrane region" description="Helical" evidence="6">
    <location>
        <begin position="147"/>
        <end position="171"/>
    </location>
</feature>
<dbReference type="InterPro" id="IPR047817">
    <property type="entry name" value="ABC2_TM_bact-type"/>
</dbReference>
<evidence type="ECO:0000313" key="8">
    <source>
        <dbReference type="EMBL" id="MDL5158585.1"/>
    </source>
</evidence>
<feature type="transmembrane region" description="Helical" evidence="6">
    <location>
        <begin position="114"/>
        <end position="141"/>
    </location>
</feature>
<keyword evidence="5" id="KW-0046">Antibiotic resistance</keyword>
<keyword evidence="4 6" id="KW-0472">Membrane</keyword>
<evidence type="ECO:0000256" key="4">
    <source>
        <dbReference type="ARBA" id="ARBA00023136"/>
    </source>
</evidence>
<dbReference type="Proteomes" id="UP001231924">
    <property type="component" value="Unassembled WGS sequence"/>
</dbReference>
<comment type="subcellular location">
    <subcellularLocation>
        <location evidence="6">Cell membrane</location>
        <topology evidence="6">Multi-pass membrane protein</topology>
    </subcellularLocation>
    <subcellularLocation>
        <location evidence="1">Membrane</location>
        <topology evidence="1">Multi-pass membrane protein</topology>
    </subcellularLocation>
</comment>
<accession>A0ABT7MD39</accession>
<keyword evidence="6" id="KW-0813">Transport</keyword>
<comment type="similarity">
    <text evidence="6">Belongs to the ABC-2 integral membrane protein family.</text>
</comment>
<evidence type="ECO:0000313" key="9">
    <source>
        <dbReference type="Proteomes" id="UP001231924"/>
    </source>
</evidence>
<dbReference type="InterPro" id="IPR013525">
    <property type="entry name" value="ABC2_TM"/>
</dbReference>
<proteinExistence type="inferred from homology"/>
<evidence type="ECO:0000256" key="2">
    <source>
        <dbReference type="ARBA" id="ARBA00022692"/>
    </source>
</evidence>
<gene>
    <name evidence="8" type="ORF">QRT03_21640</name>
</gene>
<feature type="domain" description="ABC transmembrane type-2" evidence="7">
    <location>
        <begin position="36"/>
        <end position="264"/>
    </location>
</feature>
<protein>
    <recommendedName>
        <fullName evidence="6">Transport permease protein</fullName>
    </recommendedName>
</protein>
<evidence type="ECO:0000256" key="1">
    <source>
        <dbReference type="ARBA" id="ARBA00004141"/>
    </source>
</evidence>
<evidence type="ECO:0000256" key="5">
    <source>
        <dbReference type="ARBA" id="ARBA00023251"/>
    </source>
</evidence>
<dbReference type="RefSeq" id="WP_286055124.1">
    <property type="nucleotide sequence ID" value="NZ_JASVWF010000005.1"/>
</dbReference>
<dbReference type="PANTHER" id="PTHR43229:SF2">
    <property type="entry name" value="NODULATION PROTEIN J"/>
    <property type="match status" value="1"/>
</dbReference>
<dbReference type="EMBL" id="JASVWF010000005">
    <property type="protein sequence ID" value="MDL5158585.1"/>
    <property type="molecule type" value="Genomic_DNA"/>
</dbReference>
<dbReference type="PANTHER" id="PTHR43229">
    <property type="entry name" value="NODULATION PROTEIN J"/>
    <property type="match status" value="1"/>
</dbReference>
<keyword evidence="3 6" id="KW-1133">Transmembrane helix</keyword>
<dbReference type="InterPro" id="IPR000412">
    <property type="entry name" value="ABC_2_transport"/>
</dbReference>
<keyword evidence="6" id="KW-1003">Cell membrane</keyword>
<evidence type="ECO:0000256" key="3">
    <source>
        <dbReference type="ARBA" id="ARBA00022989"/>
    </source>
</evidence>
<keyword evidence="9" id="KW-1185">Reference proteome</keyword>
<evidence type="ECO:0000256" key="6">
    <source>
        <dbReference type="RuleBase" id="RU361157"/>
    </source>
</evidence>
<dbReference type="InterPro" id="IPR051784">
    <property type="entry name" value="Nod_factor_ABC_transporter"/>
</dbReference>
<feature type="transmembrane region" description="Helical" evidence="6">
    <location>
        <begin position="38"/>
        <end position="61"/>
    </location>
</feature>